<dbReference type="RefSeq" id="XP_016936854.2">
    <property type="nucleotide sequence ID" value="XM_017081365.4"/>
</dbReference>
<keyword evidence="3" id="KW-1185">Reference proteome</keyword>
<dbReference type="GeneID" id="108015115"/>
<proteinExistence type="predicted"/>
<dbReference type="AlphaFoldDB" id="A0AB39ZJE9"/>
<keyword evidence="1" id="KW-0175">Coiled coil</keyword>
<sequence>MLYLHVIGFLVILAVSGSTLDHELSTKRPNEVYKPSSGKLTIPSLAEERDPGFVNWMSLNPLKGHLRSKEQKFTPFEKRVIRILKKHGLLKSDTEKVLDKLEKDKELLRKLKKLLDEVDTENETDDFYDDFWNLLSW</sequence>
<feature type="coiled-coil region" evidence="1">
    <location>
        <begin position="91"/>
        <end position="124"/>
    </location>
</feature>
<protein>
    <submittedName>
        <fullName evidence="4">Uncharacterized protein</fullName>
    </submittedName>
</protein>
<organism evidence="3 4">
    <name type="scientific">Drosophila suzukii</name>
    <name type="common">Spotted-wing drosophila fruit fly</name>
    <dbReference type="NCBI Taxonomy" id="28584"/>
    <lineage>
        <taxon>Eukaryota</taxon>
        <taxon>Metazoa</taxon>
        <taxon>Ecdysozoa</taxon>
        <taxon>Arthropoda</taxon>
        <taxon>Hexapoda</taxon>
        <taxon>Insecta</taxon>
        <taxon>Pterygota</taxon>
        <taxon>Neoptera</taxon>
        <taxon>Endopterygota</taxon>
        <taxon>Diptera</taxon>
        <taxon>Brachycera</taxon>
        <taxon>Muscomorpha</taxon>
        <taxon>Ephydroidea</taxon>
        <taxon>Drosophilidae</taxon>
        <taxon>Drosophila</taxon>
        <taxon>Sophophora</taxon>
    </lineage>
</organism>
<evidence type="ECO:0000256" key="2">
    <source>
        <dbReference type="SAM" id="SignalP"/>
    </source>
</evidence>
<accession>A0AB39ZJE9</accession>
<feature type="chain" id="PRO_5047000585" evidence="2">
    <location>
        <begin position="18"/>
        <end position="137"/>
    </location>
</feature>
<dbReference type="Proteomes" id="UP001652628">
    <property type="component" value="Chromosome X"/>
</dbReference>
<name>A0AB39ZJE9_DROSZ</name>
<evidence type="ECO:0000313" key="4">
    <source>
        <dbReference type="RefSeq" id="XP_016936854.2"/>
    </source>
</evidence>
<gene>
    <name evidence="4" type="primary">LOC108015115</name>
</gene>
<keyword evidence="2" id="KW-0732">Signal</keyword>
<reference evidence="4" key="1">
    <citation type="submission" date="2025-08" db="UniProtKB">
        <authorList>
            <consortium name="RefSeq"/>
        </authorList>
    </citation>
    <scope>IDENTIFICATION</scope>
</reference>
<evidence type="ECO:0000313" key="3">
    <source>
        <dbReference type="Proteomes" id="UP001652628"/>
    </source>
</evidence>
<feature type="signal peptide" evidence="2">
    <location>
        <begin position="1"/>
        <end position="17"/>
    </location>
</feature>
<evidence type="ECO:0000256" key="1">
    <source>
        <dbReference type="SAM" id="Coils"/>
    </source>
</evidence>